<dbReference type="Proteomes" id="UP000002620">
    <property type="component" value="Chromosome"/>
</dbReference>
<dbReference type="STRING" id="429009.Adeg_2001"/>
<dbReference type="GO" id="GO:0016787">
    <property type="term" value="F:hydrolase activity"/>
    <property type="evidence" value="ECO:0007669"/>
    <property type="project" value="UniProtKB-KW"/>
</dbReference>
<dbReference type="KEGG" id="adg:Adeg_2001"/>
<evidence type="ECO:0000313" key="4">
    <source>
        <dbReference type="EMBL" id="ACX53079.1"/>
    </source>
</evidence>
<evidence type="ECO:0000313" key="5">
    <source>
        <dbReference type="Proteomes" id="UP000002620"/>
    </source>
</evidence>
<dbReference type="InterPro" id="IPR051620">
    <property type="entry name" value="ORF904-like_C"/>
</dbReference>
<feature type="domain" description="Primase C-terminal 1" evidence="2">
    <location>
        <begin position="203"/>
        <end position="269"/>
    </location>
</feature>
<dbReference type="PANTHER" id="PTHR35372:SF2">
    <property type="entry name" value="SF3 HELICASE DOMAIN-CONTAINING PROTEIN"/>
    <property type="match status" value="1"/>
</dbReference>
<dbReference type="OrthoDB" id="158067at2"/>
<dbReference type="SMART" id="SM00943">
    <property type="entry name" value="Prim-Pol"/>
    <property type="match status" value="1"/>
</dbReference>
<evidence type="ECO:0000259" key="2">
    <source>
        <dbReference type="SMART" id="SM00942"/>
    </source>
</evidence>
<dbReference type="EMBL" id="CP001785">
    <property type="protein sequence ID" value="ACX53079.1"/>
    <property type="molecule type" value="Genomic_DNA"/>
</dbReference>
<keyword evidence="1" id="KW-0378">Hydrolase</keyword>
<accession>C9R9V0</accession>
<dbReference type="SMART" id="SM00942">
    <property type="entry name" value="PriCT_1"/>
    <property type="match status" value="1"/>
</dbReference>
<dbReference type="Pfam" id="PF09250">
    <property type="entry name" value="Prim-Pol"/>
    <property type="match status" value="1"/>
</dbReference>
<dbReference type="HOGENOM" id="CLU_082084_0_0_9"/>
<dbReference type="eggNOG" id="COG3378">
    <property type="taxonomic scope" value="Bacteria"/>
</dbReference>
<dbReference type="CDD" id="cd04859">
    <property type="entry name" value="Prim_Pol"/>
    <property type="match status" value="1"/>
</dbReference>
<dbReference type="PANTHER" id="PTHR35372">
    <property type="entry name" value="ATP BINDING PROTEIN-RELATED"/>
    <property type="match status" value="1"/>
</dbReference>
<name>C9R9V0_AMMDK</name>
<organism evidence="4 5">
    <name type="scientific">Ammonifex degensii (strain DSM 10501 / KC4)</name>
    <dbReference type="NCBI Taxonomy" id="429009"/>
    <lineage>
        <taxon>Bacteria</taxon>
        <taxon>Bacillati</taxon>
        <taxon>Bacillota</taxon>
        <taxon>Clostridia</taxon>
        <taxon>Thermoanaerobacterales</taxon>
        <taxon>Thermoanaerobacteraceae</taxon>
        <taxon>Ammonifex</taxon>
    </lineage>
</organism>
<gene>
    <name evidence="4" type="ordered locus">Adeg_2001</name>
</gene>
<feature type="domain" description="DNA primase/polymerase bifunctional N-terminal" evidence="3">
    <location>
        <begin position="8"/>
        <end position="183"/>
    </location>
</feature>
<dbReference type="AlphaFoldDB" id="C9R9V0"/>
<evidence type="ECO:0000259" key="3">
    <source>
        <dbReference type="SMART" id="SM00943"/>
    </source>
</evidence>
<protein>
    <submittedName>
        <fullName evidence="4">Bifunctional DNA primase/polymerase</fullName>
    </submittedName>
</protein>
<dbReference type="RefSeq" id="WP_015739955.1">
    <property type="nucleotide sequence ID" value="NC_013385.1"/>
</dbReference>
<reference evidence="4 5" key="1">
    <citation type="submission" date="2009-10" db="EMBL/GenBank/DDBJ databases">
        <title>Complete sequence of chromosome of Ammonifex degensii KC4.</title>
        <authorList>
            <consortium name="US DOE Joint Genome Institute"/>
            <person name="Kerfeld C."/>
            <person name="Goodner B."/>
            <person name="Huber H."/>
            <person name="Stetter K."/>
            <person name="Lucas S."/>
            <person name="Copeland A."/>
            <person name="Lapidus A."/>
            <person name="Glavina del Rio T."/>
            <person name="Dalin E."/>
            <person name="Tice H."/>
            <person name="Bruce D."/>
            <person name="Goodwin L."/>
            <person name="Pitluck S."/>
            <person name="Saunders E."/>
            <person name="Brettin T."/>
            <person name="Detter J.C."/>
            <person name="Han C."/>
            <person name="Larimer F."/>
            <person name="Land M."/>
            <person name="Hauser L."/>
            <person name="Kyrpides N."/>
            <person name="Ovchinnikova G."/>
            <person name="Richardson P."/>
        </authorList>
    </citation>
    <scope>NUCLEOTIDE SEQUENCE [LARGE SCALE GENOMIC DNA]</scope>
    <source>
        <strain evidence="5">DSM 10501 / KC4</strain>
    </source>
</reference>
<dbReference type="InterPro" id="IPR015330">
    <property type="entry name" value="DNA_primase/pol_bifunc_N"/>
</dbReference>
<sequence>MSELAEAAVYYAERFGWAVLPLHSIAGGRCTCGRVDCPSPGKHPLTRHGVKEASKDSEAIAAWWRRWPWANIGIATGKASGFFVLDVDGPEGEDSLYELVRRHGELPETVEQITGSGGRHLLFRMPEGRAIGNKVRLAPGLDVRGEGGYIVAAPSIHAGGRRYEWEFSSRPGEVQIAEAPGWLLELLAGPAEGLGRPVEVWRQLVSEGVEEGQRNNSIAALAGHLLRKRVDPYVALDLLLAWNQVKCRPPLPDEEVVRTVDSIAKKELERRLGKWWRWSTSGA</sequence>
<dbReference type="InterPro" id="IPR014820">
    <property type="entry name" value="PriCT_1"/>
</dbReference>
<evidence type="ECO:0000256" key="1">
    <source>
        <dbReference type="ARBA" id="ARBA00022801"/>
    </source>
</evidence>
<dbReference type="SUPFAM" id="SSF56747">
    <property type="entry name" value="Prim-pol domain"/>
    <property type="match status" value="1"/>
</dbReference>
<dbReference type="Pfam" id="PF08708">
    <property type="entry name" value="PriCT_1"/>
    <property type="match status" value="1"/>
</dbReference>
<proteinExistence type="predicted"/>
<keyword evidence="5" id="KW-1185">Reference proteome</keyword>